<dbReference type="InterPro" id="IPR053304">
    <property type="entry name" value="RNA_M5U_MTase"/>
</dbReference>
<evidence type="ECO:0000313" key="3">
    <source>
        <dbReference type="Proteomes" id="UP000327157"/>
    </source>
</evidence>
<name>A0A5N5HWL1_9ROSA</name>
<sequence length="94" mass="10598">MGRVGHTASSLFLLNSLGVLYFTFNSCKLWGWRCRTKLVIRGSPENPLIGLYQEGIYNVVDFPQCKAHHPSINAAVELLKQVPFSVLKTQCYLL</sequence>
<dbReference type="OrthoDB" id="10250660at2759"/>
<reference evidence="2 3" key="3">
    <citation type="submission" date="2019-11" db="EMBL/GenBank/DDBJ databases">
        <title>A de novo genome assembly of a pear dwarfing rootstock.</title>
        <authorList>
            <person name="Wang F."/>
            <person name="Wang J."/>
            <person name="Li S."/>
            <person name="Zhang Y."/>
            <person name="Fang M."/>
            <person name="Ma L."/>
            <person name="Zhao Y."/>
            <person name="Jiang S."/>
        </authorList>
    </citation>
    <scope>NUCLEOTIDE SEQUENCE [LARGE SCALE GENOMIC DNA]</scope>
    <source>
        <strain evidence="2">S2</strain>
        <tissue evidence="2">Leaf</tissue>
    </source>
</reference>
<keyword evidence="1" id="KW-1133">Transmembrane helix</keyword>
<dbReference type="AlphaFoldDB" id="A0A5N5HWL1"/>
<comment type="caution">
    <text evidence="2">The sequence shown here is derived from an EMBL/GenBank/DDBJ whole genome shotgun (WGS) entry which is preliminary data.</text>
</comment>
<dbReference type="PANTHER" id="PTHR47548">
    <property type="entry name" value="BNAA06G32370D PROTEIN"/>
    <property type="match status" value="1"/>
</dbReference>
<evidence type="ECO:0000313" key="2">
    <source>
        <dbReference type="EMBL" id="KAB2631193.1"/>
    </source>
</evidence>
<evidence type="ECO:0000256" key="1">
    <source>
        <dbReference type="SAM" id="Phobius"/>
    </source>
</evidence>
<reference evidence="2 3" key="1">
    <citation type="submission" date="2019-09" db="EMBL/GenBank/DDBJ databases">
        <authorList>
            <person name="Ou C."/>
        </authorList>
    </citation>
    <scope>NUCLEOTIDE SEQUENCE [LARGE SCALE GENOMIC DNA]</scope>
    <source>
        <strain evidence="2">S2</strain>
        <tissue evidence="2">Leaf</tissue>
    </source>
</reference>
<accession>A0A5N5HWL1</accession>
<dbReference type="EMBL" id="SMOL01000143">
    <property type="protein sequence ID" value="KAB2631193.1"/>
    <property type="molecule type" value="Genomic_DNA"/>
</dbReference>
<keyword evidence="1" id="KW-0472">Membrane</keyword>
<keyword evidence="3" id="KW-1185">Reference proteome</keyword>
<keyword evidence="1" id="KW-0812">Transmembrane</keyword>
<organism evidence="2 3">
    <name type="scientific">Pyrus ussuriensis x Pyrus communis</name>
    <dbReference type="NCBI Taxonomy" id="2448454"/>
    <lineage>
        <taxon>Eukaryota</taxon>
        <taxon>Viridiplantae</taxon>
        <taxon>Streptophyta</taxon>
        <taxon>Embryophyta</taxon>
        <taxon>Tracheophyta</taxon>
        <taxon>Spermatophyta</taxon>
        <taxon>Magnoliopsida</taxon>
        <taxon>eudicotyledons</taxon>
        <taxon>Gunneridae</taxon>
        <taxon>Pentapetalae</taxon>
        <taxon>rosids</taxon>
        <taxon>fabids</taxon>
        <taxon>Rosales</taxon>
        <taxon>Rosaceae</taxon>
        <taxon>Amygdaloideae</taxon>
        <taxon>Maleae</taxon>
        <taxon>Pyrus</taxon>
    </lineage>
</organism>
<proteinExistence type="predicted"/>
<reference evidence="3" key="2">
    <citation type="submission" date="2019-10" db="EMBL/GenBank/DDBJ databases">
        <title>A de novo genome assembly of a pear dwarfing rootstock.</title>
        <authorList>
            <person name="Wang F."/>
            <person name="Wang J."/>
            <person name="Li S."/>
            <person name="Zhang Y."/>
            <person name="Fang M."/>
            <person name="Ma L."/>
            <person name="Zhao Y."/>
            <person name="Jiang S."/>
        </authorList>
    </citation>
    <scope>NUCLEOTIDE SEQUENCE [LARGE SCALE GENOMIC DNA]</scope>
</reference>
<dbReference type="PANTHER" id="PTHR47548:SF1">
    <property type="entry name" value="S-ADENOSYL-L-METHIONINE-DEPENDENT METHYLTRANSFERASES SUPERFAMILY PROTEIN"/>
    <property type="match status" value="1"/>
</dbReference>
<gene>
    <name evidence="2" type="ORF">D8674_008712</name>
</gene>
<protein>
    <submittedName>
        <fullName evidence="2">Uncharacterized protein</fullName>
    </submittedName>
</protein>
<feature type="transmembrane region" description="Helical" evidence="1">
    <location>
        <begin position="12"/>
        <end position="31"/>
    </location>
</feature>
<dbReference type="Proteomes" id="UP000327157">
    <property type="component" value="Chromosome 12"/>
</dbReference>